<keyword evidence="3" id="KW-1185">Reference proteome</keyword>
<name>A0ABP4A5R0_9ACTN</name>
<proteinExistence type="predicted"/>
<reference evidence="3" key="1">
    <citation type="journal article" date="2019" name="Int. J. Syst. Evol. Microbiol.">
        <title>The Global Catalogue of Microorganisms (GCM) 10K type strain sequencing project: providing services to taxonomists for standard genome sequencing and annotation.</title>
        <authorList>
            <consortium name="The Broad Institute Genomics Platform"/>
            <consortium name="The Broad Institute Genome Sequencing Center for Infectious Disease"/>
            <person name="Wu L."/>
            <person name="Ma J."/>
        </authorList>
    </citation>
    <scope>NUCLEOTIDE SEQUENCE [LARGE SCALE GENOMIC DNA]</scope>
    <source>
        <strain evidence="3">JCM 10673</strain>
    </source>
</reference>
<accession>A0ABP4A5R0</accession>
<organism evidence="2 3">
    <name type="scientific">Streptomyces thermoalcalitolerans</name>
    <dbReference type="NCBI Taxonomy" id="65605"/>
    <lineage>
        <taxon>Bacteria</taxon>
        <taxon>Bacillati</taxon>
        <taxon>Actinomycetota</taxon>
        <taxon>Actinomycetes</taxon>
        <taxon>Kitasatosporales</taxon>
        <taxon>Streptomycetaceae</taxon>
        <taxon>Streptomyces</taxon>
    </lineage>
</organism>
<feature type="region of interest" description="Disordered" evidence="1">
    <location>
        <begin position="51"/>
        <end position="79"/>
    </location>
</feature>
<comment type="caution">
    <text evidence="2">The sequence shown here is derived from an EMBL/GenBank/DDBJ whole genome shotgun (WGS) entry which is preliminary data.</text>
</comment>
<evidence type="ECO:0000313" key="3">
    <source>
        <dbReference type="Proteomes" id="UP001501005"/>
    </source>
</evidence>
<dbReference type="Proteomes" id="UP001501005">
    <property type="component" value="Unassembled WGS sequence"/>
</dbReference>
<dbReference type="EMBL" id="BAAAHG010000083">
    <property type="protein sequence ID" value="GAA0931919.1"/>
    <property type="molecule type" value="Genomic_DNA"/>
</dbReference>
<evidence type="ECO:0000256" key="1">
    <source>
        <dbReference type="SAM" id="MobiDB-lite"/>
    </source>
</evidence>
<gene>
    <name evidence="2" type="ORF">GCM10009549_55770</name>
</gene>
<evidence type="ECO:0000313" key="2">
    <source>
        <dbReference type="EMBL" id="GAA0931919.1"/>
    </source>
</evidence>
<protein>
    <submittedName>
        <fullName evidence="2">Uncharacterized protein</fullName>
    </submittedName>
</protein>
<sequence length="92" mass="10339">MQQPDRLPQPQRLPRALVALPEVLLDRRRLLRRTGGQRPRPEKRLQRTVLPRTPAPHLRRLLPCGRHPPAGGAGAVRGVGPFRVRRAHAAPP</sequence>